<reference evidence="2 3" key="1">
    <citation type="journal article" date="2021" name="Arch. Microbiol.">
        <title>Myceligenerans indicum sp. nov., an actinobacterium isolated from mangrove sediment of Sundarbans, India.</title>
        <authorList>
            <person name="Asha K."/>
            <person name="Bhadury P."/>
        </authorList>
    </citation>
    <scope>NUCLEOTIDE SEQUENCE [LARGE SCALE GENOMIC DNA]</scope>
    <source>
        <strain evidence="2 3">I2</strain>
    </source>
</reference>
<dbReference type="Proteomes" id="UP000675409">
    <property type="component" value="Unassembled WGS sequence"/>
</dbReference>
<proteinExistence type="predicted"/>
<evidence type="ECO:0000313" key="2">
    <source>
        <dbReference type="EMBL" id="MBL0885438.1"/>
    </source>
</evidence>
<accession>A0ABS1LHY5</accession>
<protein>
    <submittedName>
        <fullName evidence="2">Uncharacterized protein</fullName>
    </submittedName>
</protein>
<name>A0ABS1LHY5_9MICO</name>
<keyword evidence="3" id="KW-1185">Reference proteome</keyword>
<sequence>MTDTNGQARVLGRGIRVIVPGSWVNIPLKSREAAQKFIKKLVRDQVGTDDRLASMRRDAVQELLNNVGDAVAVGVHTYLLSLEMLPGVPFPAAMVMVDEEWPAAAREHRDAGDTGAALRASFPEGEVAVQRLGPVAREVEMAEKVLEDGEQRTESLTMRLSYHVPYPDRSKLLLVRVNVPNVPSAEPFAMLFDEIVDTITFLENDGGSAPGEDTAGSSSPVVAQAV</sequence>
<dbReference type="RefSeq" id="WP_201845259.1">
    <property type="nucleotide sequence ID" value="NZ_JABBYC010000003.1"/>
</dbReference>
<dbReference type="EMBL" id="JABBYC010000003">
    <property type="protein sequence ID" value="MBL0885438.1"/>
    <property type="molecule type" value="Genomic_DNA"/>
</dbReference>
<organism evidence="2 3">
    <name type="scientific">Myceligenerans indicum</name>
    <dbReference type="NCBI Taxonomy" id="2593663"/>
    <lineage>
        <taxon>Bacteria</taxon>
        <taxon>Bacillati</taxon>
        <taxon>Actinomycetota</taxon>
        <taxon>Actinomycetes</taxon>
        <taxon>Micrococcales</taxon>
        <taxon>Promicromonosporaceae</taxon>
        <taxon>Myceligenerans</taxon>
    </lineage>
</organism>
<feature type="region of interest" description="Disordered" evidence="1">
    <location>
        <begin position="204"/>
        <end position="226"/>
    </location>
</feature>
<evidence type="ECO:0000313" key="3">
    <source>
        <dbReference type="Proteomes" id="UP000675409"/>
    </source>
</evidence>
<gene>
    <name evidence="2" type="ORF">HGK34_03935</name>
</gene>
<comment type="caution">
    <text evidence="2">The sequence shown here is derived from an EMBL/GenBank/DDBJ whole genome shotgun (WGS) entry which is preliminary data.</text>
</comment>
<feature type="compositionally biased region" description="Polar residues" evidence="1">
    <location>
        <begin position="215"/>
        <end position="226"/>
    </location>
</feature>
<evidence type="ECO:0000256" key="1">
    <source>
        <dbReference type="SAM" id="MobiDB-lite"/>
    </source>
</evidence>